<dbReference type="PANTHER" id="PTHR46300:SF2">
    <property type="entry name" value="CYTOCHROME P450 MONOOXYGENASE ALNH-RELATED"/>
    <property type="match status" value="1"/>
</dbReference>
<comment type="subcellular location">
    <subcellularLocation>
        <location evidence="2">Membrane</location>
        <topology evidence="2">Single-pass membrane protein</topology>
    </subcellularLocation>
</comment>
<protein>
    <recommendedName>
        <fullName evidence="17">Cytochrome P450</fullName>
    </recommendedName>
</protein>
<name>A0ABR2ZMS0_9AGAR</name>
<evidence type="ECO:0000313" key="16">
    <source>
        <dbReference type="Proteomes" id="UP001437256"/>
    </source>
</evidence>
<keyword evidence="12" id="KW-0472">Membrane</keyword>
<evidence type="ECO:0000256" key="10">
    <source>
        <dbReference type="ARBA" id="ARBA00023004"/>
    </source>
</evidence>
<evidence type="ECO:0000256" key="1">
    <source>
        <dbReference type="ARBA" id="ARBA00001971"/>
    </source>
</evidence>
<keyword evidence="6" id="KW-0812">Transmembrane</keyword>
<dbReference type="Gene3D" id="1.10.630.10">
    <property type="entry name" value="Cytochrome P450"/>
    <property type="match status" value="1"/>
</dbReference>
<evidence type="ECO:0008006" key="17">
    <source>
        <dbReference type="Google" id="ProtNLM"/>
    </source>
</evidence>
<evidence type="ECO:0000256" key="2">
    <source>
        <dbReference type="ARBA" id="ARBA00004167"/>
    </source>
</evidence>
<evidence type="ECO:0000256" key="7">
    <source>
        <dbReference type="ARBA" id="ARBA00022723"/>
    </source>
</evidence>
<evidence type="ECO:0000256" key="4">
    <source>
        <dbReference type="ARBA" id="ARBA00010617"/>
    </source>
</evidence>
<dbReference type="Pfam" id="PF00067">
    <property type="entry name" value="p450"/>
    <property type="match status" value="1"/>
</dbReference>
<reference evidence="15 16" key="1">
    <citation type="submission" date="2024-05" db="EMBL/GenBank/DDBJ databases">
        <title>A draft genome resource for the thread blight pathogen Marasmius tenuissimus strain MS-2.</title>
        <authorList>
            <person name="Yulfo-Soto G.E."/>
            <person name="Baruah I.K."/>
            <person name="Amoako-Attah I."/>
            <person name="Bukari Y."/>
            <person name="Meinhardt L.W."/>
            <person name="Bailey B.A."/>
            <person name="Cohen S.P."/>
        </authorList>
    </citation>
    <scope>NUCLEOTIDE SEQUENCE [LARGE SCALE GENOMIC DNA]</scope>
    <source>
        <strain evidence="15 16">MS-2</strain>
    </source>
</reference>
<keyword evidence="9" id="KW-0560">Oxidoreductase</keyword>
<keyword evidence="11" id="KW-0503">Monooxygenase</keyword>
<keyword evidence="5" id="KW-0349">Heme</keyword>
<evidence type="ECO:0000256" key="12">
    <source>
        <dbReference type="ARBA" id="ARBA00023136"/>
    </source>
</evidence>
<keyword evidence="13" id="KW-0325">Glycoprotein</keyword>
<evidence type="ECO:0000256" key="5">
    <source>
        <dbReference type="ARBA" id="ARBA00022617"/>
    </source>
</evidence>
<dbReference type="InterPro" id="IPR050364">
    <property type="entry name" value="Cytochrome_P450_fung"/>
</dbReference>
<gene>
    <name evidence="15" type="ORF">AAF712_010848</name>
</gene>
<comment type="caution">
    <text evidence="15">The sequence shown here is derived from an EMBL/GenBank/DDBJ whole genome shotgun (WGS) entry which is preliminary data.</text>
</comment>
<dbReference type="InterPro" id="IPR036396">
    <property type="entry name" value="Cyt_P450_sf"/>
</dbReference>
<evidence type="ECO:0000313" key="15">
    <source>
        <dbReference type="EMBL" id="KAL0062279.1"/>
    </source>
</evidence>
<proteinExistence type="inferred from homology"/>
<keyword evidence="10" id="KW-0408">Iron</keyword>
<sequence>MHSALPISLVAVIVFLILRRLTGASRRVPSLPPGPKGLPLIGNLRDIANQQNLLWETYTQWAQRYGDVFHLDVFGAHTIVLNSHEAITELLEKRSQNYSDRPEMPMLHDLVGGKWQIAFMRYSDSWRLHRKTFHQSFQPSILSEYHEIQRNEATSLMEKLTASPQDLIEHVNQ</sequence>
<dbReference type="InterPro" id="IPR001128">
    <property type="entry name" value="Cyt_P450"/>
</dbReference>
<comment type="similarity">
    <text evidence="4">Belongs to the cytochrome P450 family.</text>
</comment>
<evidence type="ECO:0000256" key="13">
    <source>
        <dbReference type="ARBA" id="ARBA00023180"/>
    </source>
</evidence>
<dbReference type="Proteomes" id="UP001437256">
    <property type="component" value="Unassembled WGS sequence"/>
</dbReference>
<evidence type="ECO:0000256" key="11">
    <source>
        <dbReference type="ARBA" id="ARBA00023033"/>
    </source>
</evidence>
<evidence type="ECO:0000256" key="14">
    <source>
        <dbReference type="SAM" id="SignalP"/>
    </source>
</evidence>
<evidence type="ECO:0000256" key="6">
    <source>
        <dbReference type="ARBA" id="ARBA00022692"/>
    </source>
</evidence>
<comment type="pathway">
    <text evidence="3">Secondary metabolite biosynthesis.</text>
</comment>
<organism evidence="15 16">
    <name type="scientific">Marasmius tenuissimus</name>
    <dbReference type="NCBI Taxonomy" id="585030"/>
    <lineage>
        <taxon>Eukaryota</taxon>
        <taxon>Fungi</taxon>
        <taxon>Dikarya</taxon>
        <taxon>Basidiomycota</taxon>
        <taxon>Agaricomycotina</taxon>
        <taxon>Agaricomycetes</taxon>
        <taxon>Agaricomycetidae</taxon>
        <taxon>Agaricales</taxon>
        <taxon>Marasmiineae</taxon>
        <taxon>Marasmiaceae</taxon>
        <taxon>Marasmius</taxon>
    </lineage>
</organism>
<dbReference type="EMBL" id="JBBXMP010000109">
    <property type="protein sequence ID" value="KAL0062279.1"/>
    <property type="molecule type" value="Genomic_DNA"/>
</dbReference>
<dbReference type="InterPro" id="IPR002401">
    <property type="entry name" value="Cyt_P450_E_grp-I"/>
</dbReference>
<dbReference type="PRINTS" id="PR00463">
    <property type="entry name" value="EP450I"/>
</dbReference>
<feature type="signal peptide" evidence="14">
    <location>
        <begin position="1"/>
        <end position="24"/>
    </location>
</feature>
<keyword evidence="7" id="KW-0479">Metal-binding</keyword>
<evidence type="ECO:0000256" key="9">
    <source>
        <dbReference type="ARBA" id="ARBA00023002"/>
    </source>
</evidence>
<evidence type="ECO:0000256" key="8">
    <source>
        <dbReference type="ARBA" id="ARBA00022989"/>
    </source>
</evidence>
<keyword evidence="14" id="KW-0732">Signal</keyword>
<evidence type="ECO:0000256" key="3">
    <source>
        <dbReference type="ARBA" id="ARBA00005179"/>
    </source>
</evidence>
<keyword evidence="16" id="KW-1185">Reference proteome</keyword>
<dbReference type="SUPFAM" id="SSF48264">
    <property type="entry name" value="Cytochrome P450"/>
    <property type="match status" value="1"/>
</dbReference>
<feature type="chain" id="PRO_5046695461" description="Cytochrome P450" evidence="14">
    <location>
        <begin position="25"/>
        <end position="173"/>
    </location>
</feature>
<keyword evidence="8" id="KW-1133">Transmembrane helix</keyword>
<comment type="cofactor">
    <cofactor evidence="1">
        <name>heme</name>
        <dbReference type="ChEBI" id="CHEBI:30413"/>
    </cofactor>
</comment>
<accession>A0ABR2ZMS0</accession>
<dbReference type="PANTHER" id="PTHR46300">
    <property type="entry name" value="P450, PUTATIVE (EUROFUNG)-RELATED-RELATED"/>
    <property type="match status" value="1"/>
</dbReference>